<dbReference type="GO" id="GO:0004638">
    <property type="term" value="F:phosphoribosylaminoimidazole carboxylase activity"/>
    <property type="evidence" value="ECO:0007669"/>
    <property type="project" value="InterPro"/>
</dbReference>
<evidence type="ECO:0000259" key="7">
    <source>
        <dbReference type="PROSITE" id="PS50975"/>
    </source>
</evidence>
<sequence length="377" mass="41334">MTQIIKPGQTIGIIGGGQLGRMMAIAAKQMGYRIAVLEPTEDSPCGQVADVVIKASYNDFEAAKKLAEVSDVITYEFENIDDQTAKWLTEQADFPQGANVLAITQDRLAEKEAIQSLGIALAPFHPVRSLEDVEQAGEKLGFPAVLKTSRGGYDGKGQRVVHDLEQLQEAAKELLESGDCVLEAWIPFQCELSVIVTRSRNGETAVFPVVENEHRNNILYRSHVPARVSEEVCENAKQLALEIVTGLDVVGTLAVELFMLKDGRLYANEVAPRPHNSGHYTIEGCETSQFEQHIRAVCGLPLGSTSLRSPIVMENILGEQLNQVIENVPNLSKIKLHLYGKTEAKEKRKMGHLTVTANTVEEACMILDSFVKTGVNI</sequence>
<feature type="binding site" evidence="5">
    <location>
        <position position="147"/>
    </location>
    <ligand>
        <name>ATP</name>
        <dbReference type="ChEBI" id="CHEBI:30616"/>
    </ligand>
</feature>
<dbReference type="SUPFAM" id="SSF52440">
    <property type="entry name" value="PreATP-grasp domain"/>
    <property type="match status" value="1"/>
</dbReference>
<dbReference type="GO" id="GO:0006189">
    <property type="term" value="P:'de novo' IMP biosynthetic process"/>
    <property type="evidence" value="ECO:0007669"/>
    <property type="project" value="UniProtKB-UniRule"/>
</dbReference>
<evidence type="ECO:0000313" key="9">
    <source>
        <dbReference type="Proteomes" id="UP000018896"/>
    </source>
</evidence>
<protein>
    <recommendedName>
        <fullName evidence="5 6">N5-carboxyaminoimidazole ribonucleotide synthase</fullName>
        <shortName evidence="5 6">N5-CAIR synthase</shortName>
        <ecNumber evidence="5 6">6.3.4.18</ecNumber>
    </recommendedName>
    <alternativeName>
        <fullName evidence="5 6">5-(carboxyamino)imidazole ribonucleotide synthetase</fullName>
    </alternativeName>
</protein>
<dbReference type="Pfam" id="PF22660">
    <property type="entry name" value="RS_preATP-grasp-like"/>
    <property type="match status" value="1"/>
</dbReference>
<dbReference type="InterPro" id="IPR013815">
    <property type="entry name" value="ATP_grasp_subdomain_1"/>
</dbReference>
<comment type="subunit">
    <text evidence="5 6">Homodimer.</text>
</comment>
<name>W4R0D5_HALA3</name>
<dbReference type="PROSITE" id="PS50975">
    <property type="entry name" value="ATP_GRASP"/>
    <property type="match status" value="1"/>
</dbReference>
<dbReference type="Gene3D" id="3.40.50.20">
    <property type="match status" value="1"/>
</dbReference>
<feature type="binding site" evidence="5">
    <location>
        <position position="107"/>
    </location>
    <ligand>
        <name>ATP</name>
        <dbReference type="ChEBI" id="CHEBI:30616"/>
    </ligand>
</feature>
<dbReference type="Gene3D" id="3.30.470.20">
    <property type="entry name" value="ATP-grasp fold, B domain"/>
    <property type="match status" value="1"/>
</dbReference>
<dbReference type="NCBIfam" id="NF004679">
    <property type="entry name" value="PRK06019.1-5"/>
    <property type="match status" value="1"/>
</dbReference>
<feature type="binding site" evidence="5">
    <location>
        <begin position="152"/>
        <end position="158"/>
    </location>
    <ligand>
        <name>ATP</name>
        <dbReference type="ChEBI" id="CHEBI:30616"/>
    </ligand>
</feature>
<keyword evidence="3 5" id="KW-0658">Purine biosynthesis</keyword>
<feature type="binding site" evidence="5">
    <location>
        <begin position="183"/>
        <end position="186"/>
    </location>
    <ligand>
        <name>ATP</name>
        <dbReference type="ChEBI" id="CHEBI:30616"/>
    </ligand>
</feature>
<dbReference type="RefSeq" id="WP_035668646.1">
    <property type="nucleotide sequence ID" value="NZ_BAUV01000093.1"/>
</dbReference>
<comment type="similarity">
    <text evidence="5 6">Belongs to the PurK/PurT family.</text>
</comment>
<dbReference type="EC" id="6.3.4.18" evidence="5 6"/>
<dbReference type="Pfam" id="PF17769">
    <property type="entry name" value="PurK_C"/>
    <property type="match status" value="1"/>
</dbReference>
<dbReference type="Proteomes" id="UP000018896">
    <property type="component" value="Unassembled WGS sequence"/>
</dbReference>
<proteinExistence type="inferred from homology"/>
<dbReference type="FunFam" id="3.30.1490.20:FF:000015">
    <property type="entry name" value="N5-carboxyaminoimidazole ribonucleotide synthase"/>
    <property type="match status" value="1"/>
</dbReference>
<dbReference type="InterPro" id="IPR016185">
    <property type="entry name" value="PreATP-grasp_dom_sf"/>
</dbReference>
<dbReference type="STRING" id="1236973.JCM9157_4939"/>
<dbReference type="AlphaFoldDB" id="W4R0D5"/>
<dbReference type="GO" id="GO:0005829">
    <property type="term" value="C:cytosol"/>
    <property type="evidence" value="ECO:0007669"/>
    <property type="project" value="TreeGrafter"/>
</dbReference>
<evidence type="ECO:0000256" key="3">
    <source>
        <dbReference type="ARBA" id="ARBA00022755"/>
    </source>
</evidence>
<keyword evidence="1 5" id="KW-0436">Ligase</keyword>
<dbReference type="InterPro" id="IPR011761">
    <property type="entry name" value="ATP-grasp"/>
</dbReference>
<dbReference type="SUPFAM" id="SSF51246">
    <property type="entry name" value="Rudiment single hybrid motif"/>
    <property type="match status" value="1"/>
</dbReference>
<comment type="pathway">
    <text evidence="5 6">Purine metabolism; IMP biosynthesis via de novo pathway; 5-amino-1-(5-phospho-D-ribosyl)imidazole-4-carboxylate from 5-amino-1-(5-phospho-D-ribosyl)imidazole (N5-CAIR route): step 1/2.</text>
</comment>
<dbReference type="EMBL" id="BAUV01000093">
    <property type="protein sequence ID" value="GAE37622.1"/>
    <property type="molecule type" value="Genomic_DNA"/>
</dbReference>
<feature type="binding site" evidence="5">
    <location>
        <position position="191"/>
    </location>
    <ligand>
        <name>ATP</name>
        <dbReference type="ChEBI" id="CHEBI:30616"/>
    </ligand>
</feature>
<feature type="binding site" evidence="5">
    <location>
        <begin position="268"/>
        <end position="269"/>
    </location>
    <ligand>
        <name>ATP</name>
        <dbReference type="ChEBI" id="CHEBI:30616"/>
    </ligand>
</feature>
<dbReference type="SUPFAM" id="SSF56059">
    <property type="entry name" value="Glutathione synthetase ATP-binding domain-like"/>
    <property type="match status" value="1"/>
</dbReference>
<evidence type="ECO:0000256" key="4">
    <source>
        <dbReference type="ARBA" id="ARBA00022840"/>
    </source>
</evidence>
<dbReference type="Pfam" id="PF02222">
    <property type="entry name" value="ATP-grasp"/>
    <property type="match status" value="1"/>
</dbReference>
<dbReference type="InterPro" id="IPR005875">
    <property type="entry name" value="PurK"/>
</dbReference>
<evidence type="ECO:0000256" key="6">
    <source>
        <dbReference type="RuleBase" id="RU361200"/>
    </source>
</evidence>
<dbReference type="InterPro" id="IPR011054">
    <property type="entry name" value="Rudment_hybrid_motif"/>
</dbReference>
<dbReference type="NCBIfam" id="NF004676">
    <property type="entry name" value="PRK06019.1-2"/>
    <property type="match status" value="1"/>
</dbReference>
<dbReference type="HAMAP" id="MF_01928">
    <property type="entry name" value="PurK"/>
    <property type="match status" value="1"/>
</dbReference>
<dbReference type="GO" id="GO:0034028">
    <property type="term" value="F:5-(carboxyamino)imidazole ribonucleotide synthase activity"/>
    <property type="evidence" value="ECO:0007669"/>
    <property type="project" value="UniProtKB-UniRule"/>
</dbReference>
<gene>
    <name evidence="5 6" type="primary">purK</name>
    <name evidence="8" type="ORF">JCM9157_4939</name>
</gene>
<keyword evidence="2 5" id="KW-0547">Nucleotide-binding</keyword>
<dbReference type="InterPro" id="IPR003135">
    <property type="entry name" value="ATP-grasp_carboxylate-amine"/>
</dbReference>
<feature type="domain" description="ATP-grasp" evidence="7">
    <location>
        <begin position="111"/>
        <end position="298"/>
    </location>
</feature>
<dbReference type="PANTHER" id="PTHR11609:SF5">
    <property type="entry name" value="PHOSPHORIBOSYLAMINOIMIDAZOLE CARBOXYLASE"/>
    <property type="match status" value="1"/>
</dbReference>
<dbReference type="Gene3D" id="3.30.1490.20">
    <property type="entry name" value="ATP-grasp fold, A domain"/>
    <property type="match status" value="1"/>
</dbReference>
<dbReference type="GO" id="GO:0005524">
    <property type="term" value="F:ATP binding"/>
    <property type="evidence" value="ECO:0007669"/>
    <property type="project" value="UniProtKB-UniRule"/>
</dbReference>
<evidence type="ECO:0000256" key="2">
    <source>
        <dbReference type="ARBA" id="ARBA00022741"/>
    </source>
</evidence>
<dbReference type="PANTHER" id="PTHR11609">
    <property type="entry name" value="PURINE BIOSYNTHESIS PROTEIN 6/7, PUR6/7"/>
    <property type="match status" value="1"/>
</dbReference>
<feature type="binding site" evidence="5">
    <location>
        <position position="214"/>
    </location>
    <ligand>
        <name>ATP</name>
        <dbReference type="ChEBI" id="CHEBI:30616"/>
    </ligand>
</feature>
<dbReference type="NCBIfam" id="NF004675">
    <property type="entry name" value="PRK06019.1-1"/>
    <property type="match status" value="1"/>
</dbReference>
<comment type="catalytic activity">
    <reaction evidence="5 6">
        <text>5-amino-1-(5-phospho-beta-D-ribosyl)imidazole + hydrogencarbonate + ATP = 5-carboxyamino-1-(5-phospho-D-ribosyl)imidazole + ADP + phosphate + 2 H(+)</text>
        <dbReference type="Rhea" id="RHEA:19317"/>
        <dbReference type="ChEBI" id="CHEBI:15378"/>
        <dbReference type="ChEBI" id="CHEBI:17544"/>
        <dbReference type="ChEBI" id="CHEBI:30616"/>
        <dbReference type="ChEBI" id="CHEBI:43474"/>
        <dbReference type="ChEBI" id="CHEBI:58730"/>
        <dbReference type="ChEBI" id="CHEBI:137981"/>
        <dbReference type="ChEBI" id="CHEBI:456216"/>
        <dbReference type="EC" id="6.3.4.18"/>
    </reaction>
</comment>
<comment type="function">
    <text evidence="5">Catalyzes the ATP-dependent conversion of 5-aminoimidazole ribonucleotide (AIR) and HCO(3)(-) to N5-carboxyaminoimidazole ribonucleotide (N5-CAIR).</text>
</comment>
<comment type="caution">
    <text evidence="8">The sequence shown here is derived from an EMBL/GenBank/DDBJ whole genome shotgun (WGS) entry which is preliminary data.</text>
</comment>
<evidence type="ECO:0000313" key="8">
    <source>
        <dbReference type="EMBL" id="GAE37622.1"/>
    </source>
</evidence>
<dbReference type="InterPro" id="IPR040686">
    <property type="entry name" value="PurK_C"/>
</dbReference>
<keyword evidence="9" id="KW-1185">Reference proteome</keyword>
<dbReference type="UniPathway" id="UPA00074">
    <property type="reaction ID" value="UER00942"/>
</dbReference>
<dbReference type="OrthoDB" id="9804625at2"/>
<accession>W4R0D5</accession>
<dbReference type="InterPro" id="IPR054350">
    <property type="entry name" value="PurT/PurK_preATP-grasp"/>
</dbReference>
<dbReference type="GO" id="GO:0046872">
    <property type="term" value="F:metal ion binding"/>
    <property type="evidence" value="ECO:0007669"/>
    <property type="project" value="InterPro"/>
</dbReference>
<evidence type="ECO:0000256" key="1">
    <source>
        <dbReference type="ARBA" id="ARBA00022598"/>
    </source>
</evidence>
<dbReference type="FunFam" id="3.40.50.20:FF:000016">
    <property type="entry name" value="N5-carboxyaminoimidazole ribonucleotide synthase"/>
    <property type="match status" value="1"/>
</dbReference>
<dbReference type="FunFam" id="3.30.470.20:FF:000029">
    <property type="entry name" value="N5-carboxyaminoimidazole ribonucleotide synthase"/>
    <property type="match status" value="1"/>
</dbReference>
<reference evidence="8 9" key="1">
    <citation type="journal article" date="2014" name="Genome Announc.">
        <title>Draft Genome Sequences of Three Alkaliphilic Bacillus Strains, Bacillus wakoensis JCM 9140T, Bacillus akibai JCM 9157T, and Bacillus hemicellulosilyticus JCM 9152T.</title>
        <authorList>
            <person name="Yuki M."/>
            <person name="Oshima K."/>
            <person name="Suda W."/>
            <person name="Oshida Y."/>
            <person name="Kitamura K."/>
            <person name="Iida T."/>
            <person name="Hattori M."/>
            <person name="Ohkuma M."/>
        </authorList>
    </citation>
    <scope>NUCLEOTIDE SEQUENCE [LARGE SCALE GENOMIC DNA]</scope>
    <source>
        <strain evidence="8 9">JCM 9157</strain>
    </source>
</reference>
<comment type="function">
    <text evidence="6">Catalyzes the ATP-dependent conversion of 5-aminoimidazole ribonucleotide (AIR) and HCO(3)- to N5-carboxyaminoimidazole ribonucleotide (N5-CAIR).</text>
</comment>
<keyword evidence="4 5" id="KW-0067">ATP-binding</keyword>
<evidence type="ECO:0000256" key="5">
    <source>
        <dbReference type="HAMAP-Rule" id="MF_01928"/>
    </source>
</evidence>
<organism evidence="8 9">
    <name type="scientific">Halalkalibacter akibai (strain ATCC 43226 / DSM 21942 / CIP 109018 / JCM 9157 / 1139)</name>
    <name type="common">Bacillus akibai</name>
    <dbReference type="NCBI Taxonomy" id="1236973"/>
    <lineage>
        <taxon>Bacteria</taxon>
        <taxon>Bacillati</taxon>
        <taxon>Bacillota</taxon>
        <taxon>Bacilli</taxon>
        <taxon>Bacillales</taxon>
        <taxon>Bacillaceae</taxon>
        <taxon>Halalkalibacter</taxon>
    </lineage>
</organism>
<dbReference type="NCBIfam" id="TIGR01161">
    <property type="entry name" value="purK"/>
    <property type="match status" value="1"/>
</dbReference>
<dbReference type="eggNOG" id="COG0026">
    <property type="taxonomic scope" value="Bacteria"/>
</dbReference>